<dbReference type="GO" id="GO:0000981">
    <property type="term" value="F:DNA-binding transcription factor activity, RNA polymerase II-specific"/>
    <property type="evidence" value="ECO:0007669"/>
    <property type="project" value="InterPro"/>
</dbReference>
<dbReference type="SUPFAM" id="SSF46689">
    <property type="entry name" value="Homeodomain-like"/>
    <property type="match status" value="1"/>
</dbReference>
<keyword evidence="9" id="KW-1185">Reference proteome</keyword>
<dbReference type="SMART" id="SM00389">
    <property type="entry name" value="HOX"/>
    <property type="match status" value="1"/>
</dbReference>
<dbReference type="CDD" id="cd00086">
    <property type="entry name" value="homeodomain"/>
    <property type="match status" value="1"/>
</dbReference>
<evidence type="ECO:0000256" key="4">
    <source>
        <dbReference type="ARBA" id="ARBA00023242"/>
    </source>
</evidence>
<dbReference type="GO" id="GO:0005634">
    <property type="term" value="C:nucleus"/>
    <property type="evidence" value="ECO:0007669"/>
    <property type="project" value="UniProtKB-SubCell"/>
</dbReference>
<dbReference type="FunFam" id="1.10.10.60:FF:000551">
    <property type="entry name" value="Predicted protein"/>
    <property type="match status" value="1"/>
</dbReference>
<dbReference type="PANTHER" id="PTHR46639">
    <property type="entry name" value="DIENCEPHALON/MESENCEPHALON HOMEOBOX PROTEIN 1"/>
    <property type="match status" value="1"/>
</dbReference>
<feature type="compositionally biased region" description="Basic and acidic residues" evidence="7">
    <location>
        <begin position="143"/>
        <end position="157"/>
    </location>
</feature>
<dbReference type="Pfam" id="PF00046">
    <property type="entry name" value="Homeodomain"/>
    <property type="match status" value="1"/>
</dbReference>
<dbReference type="InterPro" id="IPR017970">
    <property type="entry name" value="Homeobox_CS"/>
</dbReference>
<accession>A0AAJ7XA79</accession>
<keyword evidence="3 5" id="KW-0371">Homeobox</keyword>
<dbReference type="GO" id="GO:0000977">
    <property type="term" value="F:RNA polymerase II transcription regulatory region sequence-specific DNA binding"/>
    <property type="evidence" value="ECO:0007669"/>
    <property type="project" value="TreeGrafter"/>
</dbReference>
<evidence type="ECO:0000313" key="9">
    <source>
        <dbReference type="Proteomes" id="UP001318040"/>
    </source>
</evidence>
<feature type="region of interest" description="Disordered" evidence="7">
    <location>
        <begin position="108"/>
        <end position="185"/>
    </location>
</feature>
<dbReference type="RefSeq" id="XP_032826747.1">
    <property type="nucleotide sequence ID" value="XM_032970856.1"/>
</dbReference>
<dbReference type="InterPro" id="IPR001356">
    <property type="entry name" value="HD"/>
</dbReference>
<comment type="subcellular location">
    <subcellularLocation>
        <location evidence="5 6">Nucleus</location>
    </subcellularLocation>
</comment>
<feature type="DNA-binding region" description="Homeobox" evidence="5">
    <location>
        <begin position="53"/>
        <end position="112"/>
    </location>
</feature>
<feature type="domain" description="Homeobox" evidence="8">
    <location>
        <begin position="51"/>
        <end position="111"/>
    </location>
</feature>
<dbReference type="PROSITE" id="PS50071">
    <property type="entry name" value="HOMEOBOX_2"/>
    <property type="match status" value="1"/>
</dbReference>
<evidence type="ECO:0000313" key="10">
    <source>
        <dbReference type="RefSeq" id="XP_032826747.1"/>
    </source>
</evidence>
<dbReference type="Gene3D" id="1.10.10.60">
    <property type="entry name" value="Homeodomain-like"/>
    <property type="match status" value="1"/>
</dbReference>
<evidence type="ECO:0000256" key="2">
    <source>
        <dbReference type="ARBA" id="ARBA00023125"/>
    </source>
</evidence>
<dbReference type="Proteomes" id="UP001318040">
    <property type="component" value="Chromosome 44"/>
</dbReference>
<dbReference type="KEGG" id="pmrn:116951951"/>
<protein>
    <submittedName>
        <fullName evidence="10">Diencephalon/mesencephalon homeobox protein 1-B-like</fullName>
    </submittedName>
</protein>
<keyword evidence="2 5" id="KW-0238">DNA-binding</keyword>
<dbReference type="InterPro" id="IPR009057">
    <property type="entry name" value="Homeodomain-like_sf"/>
</dbReference>
<name>A0AAJ7XA79_PETMA</name>
<proteinExistence type="inferred from homology"/>
<evidence type="ECO:0000256" key="5">
    <source>
        <dbReference type="PROSITE-ProRule" id="PRU00108"/>
    </source>
</evidence>
<dbReference type="PROSITE" id="PS00027">
    <property type="entry name" value="HOMEOBOX_1"/>
    <property type="match status" value="1"/>
</dbReference>
<gene>
    <name evidence="10" type="primary">LOC116951951</name>
</gene>
<dbReference type="AlphaFoldDB" id="A0AAJ7XA79"/>
<dbReference type="PANTHER" id="PTHR46639:SF2">
    <property type="entry name" value="DIENCEPHALON_MESENCEPHALON HOMEOBOX PROTEIN 1"/>
    <property type="match status" value="1"/>
</dbReference>
<keyword evidence="4 5" id="KW-0539">Nucleus</keyword>
<comment type="similarity">
    <text evidence="1">Belongs to the paired homeobox family.</text>
</comment>
<feature type="compositionally biased region" description="Basic and acidic residues" evidence="7">
    <location>
        <begin position="168"/>
        <end position="185"/>
    </location>
</feature>
<reference evidence="10" key="1">
    <citation type="submission" date="2025-08" db="UniProtKB">
        <authorList>
            <consortium name="RefSeq"/>
        </authorList>
    </citation>
    <scope>IDENTIFICATION</scope>
    <source>
        <tissue evidence="10">Sperm</tissue>
    </source>
</reference>
<evidence type="ECO:0000256" key="6">
    <source>
        <dbReference type="RuleBase" id="RU000682"/>
    </source>
</evidence>
<evidence type="ECO:0000256" key="7">
    <source>
        <dbReference type="SAM" id="MobiDB-lite"/>
    </source>
</evidence>
<evidence type="ECO:0000256" key="3">
    <source>
        <dbReference type="ARBA" id="ARBA00023155"/>
    </source>
</evidence>
<evidence type="ECO:0000256" key="1">
    <source>
        <dbReference type="ARBA" id="ARBA00005733"/>
    </source>
</evidence>
<dbReference type="InterPro" id="IPR052488">
    <property type="entry name" value="DMBX_homeobox"/>
</dbReference>
<sequence>MEYRGFRAAFPDGGGLPPYATSLYRPPGAALTLAERLAAILVEAGSGAQCRKPRRSRTAFSARQLEALERAFRLGHYPDVGARERLALGTGLPESRVQVWFKNRRAKFRKKQRGVERDGAGSATPTPRTPPRGDPGSPGTARTPREERPRSHGEPRSAEMPQKSPCRRPRDGIGETPRETRDATRTFHGDALIPMVPKLDPAHPPFPLPAPSPPPPCPYRPREPLFAIPLSGAFASAPGSAQGSALLSQGLFPAHCGAPCVPYPASCGAPCCRVMHHVQAAHKAADAADDLHDACVRLAALQHAVLLQALRPFPS</sequence>
<evidence type="ECO:0000259" key="8">
    <source>
        <dbReference type="PROSITE" id="PS50071"/>
    </source>
</evidence>
<organism evidence="9 10">
    <name type="scientific">Petromyzon marinus</name>
    <name type="common">Sea lamprey</name>
    <dbReference type="NCBI Taxonomy" id="7757"/>
    <lineage>
        <taxon>Eukaryota</taxon>
        <taxon>Metazoa</taxon>
        <taxon>Chordata</taxon>
        <taxon>Craniata</taxon>
        <taxon>Vertebrata</taxon>
        <taxon>Cyclostomata</taxon>
        <taxon>Hyperoartia</taxon>
        <taxon>Petromyzontiformes</taxon>
        <taxon>Petromyzontidae</taxon>
        <taxon>Petromyzon</taxon>
    </lineage>
</organism>